<organism evidence="1 2">
    <name type="scientific">Ambispora gerdemannii</name>
    <dbReference type="NCBI Taxonomy" id="144530"/>
    <lineage>
        <taxon>Eukaryota</taxon>
        <taxon>Fungi</taxon>
        <taxon>Fungi incertae sedis</taxon>
        <taxon>Mucoromycota</taxon>
        <taxon>Glomeromycotina</taxon>
        <taxon>Glomeromycetes</taxon>
        <taxon>Archaeosporales</taxon>
        <taxon>Ambisporaceae</taxon>
        <taxon>Ambispora</taxon>
    </lineage>
</organism>
<keyword evidence="2" id="KW-1185">Reference proteome</keyword>
<dbReference type="SUPFAM" id="SSF52047">
    <property type="entry name" value="RNI-like"/>
    <property type="match status" value="1"/>
</dbReference>
<protein>
    <submittedName>
        <fullName evidence="1">5400_t:CDS:1</fullName>
    </submittedName>
</protein>
<dbReference type="EMBL" id="CAJVPL010001351">
    <property type="protein sequence ID" value="CAG8566623.1"/>
    <property type="molecule type" value="Genomic_DNA"/>
</dbReference>
<dbReference type="AlphaFoldDB" id="A0A9N9BK11"/>
<reference evidence="1" key="1">
    <citation type="submission" date="2021-06" db="EMBL/GenBank/DDBJ databases">
        <authorList>
            <person name="Kallberg Y."/>
            <person name="Tangrot J."/>
            <person name="Rosling A."/>
        </authorList>
    </citation>
    <scope>NUCLEOTIDE SEQUENCE</scope>
    <source>
        <strain evidence="1">MT106</strain>
    </source>
</reference>
<evidence type="ECO:0000313" key="2">
    <source>
        <dbReference type="Proteomes" id="UP000789831"/>
    </source>
</evidence>
<dbReference type="InterPro" id="IPR032675">
    <property type="entry name" value="LRR_dom_sf"/>
</dbReference>
<name>A0A9N9BK11_9GLOM</name>
<proteinExistence type="predicted"/>
<dbReference type="OrthoDB" id="2315951at2759"/>
<accession>A0A9N9BK11</accession>
<evidence type="ECO:0000313" key="1">
    <source>
        <dbReference type="EMBL" id="CAG8566623.1"/>
    </source>
</evidence>
<dbReference type="Proteomes" id="UP000789831">
    <property type="component" value="Unassembled WGS sequence"/>
</dbReference>
<comment type="caution">
    <text evidence="1">The sequence shown here is derived from an EMBL/GenBank/DDBJ whole genome shotgun (WGS) entry which is preliminary data.</text>
</comment>
<dbReference type="Gene3D" id="3.80.10.10">
    <property type="entry name" value="Ribonuclease Inhibitor"/>
    <property type="match status" value="1"/>
</dbReference>
<gene>
    <name evidence="1" type="ORF">AGERDE_LOCUS7425</name>
</gene>
<sequence>MNDEERNAIINSGLKLKKAYPQPLFLYTSFIKDFNWNELETVVSWYTHNAPDDPVARDNSIWQTTYQDSNNINQMALQFLTQTYKLIFRTAENLESLFIDTTYLLYLLPDFTSSFHTPFILAKLKKVKLSLNYDEEEWENNTENLRDLINALKLVSRNIRILEISTNVLELSNIHQLCDLLKFQHNLEDLILENIRDEHVSIIHTLQQHQAKSLVYLEFRYSSLAIWTVTLLKKLEIFTRMEGIAFMSCRWNSRHENSFIDWWTELSQFPTSLNRLYFNCTAINDKIVIPLIKIVGNNLKELVVRNDCTQQLFEVIAEHAKNISSLELGLEVASAPFLQTIISLQSLQHLSLRSAYLLSDDFLIELSKNMKPNTKFYCASELTPHVLASFLSNRIKPTDYHNAILWPRNF</sequence>